<protein>
    <submittedName>
        <fullName evidence="8">Integrase</fullName>
    </submittedName>
</protein>
<gene>
    <name evidence="8" type="ORF">A1359_07895</name>
</gene>
<dbReference type="Gene3D" id="1.10.443.10">
    <property type="entry name" value="Intergrase catalytic core"/>
    <property type="match status" value="1"/>
</dbReference>
<accession>A0A177NH78</accession>
<dbReference type="SUPFAM" id="SSF56349">
    <property type="entry name" value="DNA breaking-rejoining enzymes"/>
    <property type="match status" value="1"/>
</dbReference>
<dbReference type="GO" id="GO:0006310">
    <property type="term" value="P:DNA recombination"/>
    <property type="evidence" value="ECO:0007669"/>
    <property type="project" value="UniProtKB-KW"/>
</dbReference>
<proteinExistence type="inferred from homology"/>
<dbReference type="Proteomes" id="UP000078476">
    <property type="component" value="Unassembled WGS sequence"/>
</dbReference>
<evidence type="ECO:0000256" key="2">
    <source>
        <dbReference type="ARBA" id="ARBA00022908"/>
    </source>
</evidence>
<dbReference type="Pfam" id="PF00589">
    <property type="entry name" value="Phage_integrase"/>
    <property type="match status" value="1"/>
</dbReference>
<dbReference type="OrthoDB" id="9795573at2"/>
<evidence type="ECO:0000313" key="8">
    <source>
        <dbReference type="EMBL" id="OAI16559.1"/>
    </source>
</evidence>
<dbReference type="InterPro" id="IPR044068">
    <property type="entry name" value="CB"/>
</dbReference>
<dbReference type="Gene3D" id="3.30.160.390">
    <property type="entry name" value="Integrase, DNA-binding domain"/>
    <property type="match status" value="1"/>
</dbReference>
<dbReference type="InterPro" id="IPR010998">
    <property type="entry name" value="Integrase_recombinase_N"/>
</dbReference>
<dbReference type="PROSITE" id="PS51900">
    <property type="entry name" value="CB"/>
    <property type="match status" value="1"/>
</dbReference>
<dbReference type="STRING" id="980561.A1359_07895"/>
<evidence type="ECO:0000256" key="3">
    <source>
        <dbReference type="ARBA" id="ARBA00023125"/>
    </source>
</evidence>
<dbReference type="Gene3D" id="1.10.150.130">
    <property type="match status" value="1"/>
</dbReference>
<name>A0A177NH78_9GAMM</name>
<dbReference type="InterPro" id="IPR002104">
    <property type="entry name" value="Integrase_catalytic"/>
</dbReference>
<dbReference type="EMBL" id="LUUI01000095">
    <property type="protein sequence ID" value="OAI16559.1"/>
    <property type="molecule type" value="Genomic_DNA"/>
</dbReference>
<organism evidence="8 9">
    <name type="scientific">Methylomonas lenta</name>
    <dbReference type="NCBI Taxonomy" id="980561"/>
    <lineage>
        <taxon>Bacteria</taxon>
        <taxon>Pseudomonadati</taxon>
        <taxon>Pseudomonadota</taxon>
        <taxon>Gammaproteobacteria</taxon>
        <taxon>Methylococcales</taxon>
        <taxon>Methylococcaceae</taxon>
        <taxon>Methylomonas</taxon>
    </lineage>
</organism>
<dbReference type="PANTHER" id="PTHR30629:SF2">
    <property type="entry name" value="PROPHAGE INTEGRASE INTS-RELATED"/>
    <property type="match status" value="1"/>
</dbReference>
<keyword evidence="3 5" id="KW-0238">DNA-binding</keyword>
<evidence type="ECO:0000256" key="5">
    <source>
        <dbReference type="PROSITE-ProRule" id="PRU01248"/>
    </source>
</evidence>
<feature type="domain" description="Core-binding (CB)" evidence="7">
    <location>
        <begin position="113"/>
        <end position="192"/>
    </location>
</feature>
<keyword evidence="9" id="KW-1185">Reference proteome</keyword>
<keyword evidence="4" id="KW-0233">DNA recombination</keyword>
<evidence type="ECO:0000259" key="7">
    <source>
        <dbReference type="PROSITE" id="PS51900"/>
    </source>
</evidence>
<dbReference type="Pfam" id="PF22022">
    <property type="entry name" value="Phage_int_M"/>
    <property type="match status" value="1"/>
</dbReference>
<dbReference type="InterPro" id="IPR053876">
    <property type="entry name" value="Phage_int_M"/>
</dbReference>
<dbReference type="InterPro" id="IPR025166">
    <property type="entry name" value="Integrase_DNA_bind_dom"/>
</dbReference>
<sequence>MATNKITDLAYRNLKPADKEQNIADGGGLYIRIRSIAEGGAVSFRFRYLAHGKQIWMTIKAKSLPEARNKRNTFKDWLKQGKNPADEAKLTIERNRADQLAEQAELARLEALISVNHLFERWVSTKLIERKDLPEIKRMFAKDVLPVIGDLVVTEIKKGHITEVVDELIKRGSKHTARNVLKLMRQMFRFAVSRDVIEFDPTANLALADTTVKPTERDRVLSQDEIKLLKTKMPDAGFIPSTECAIWLMLSTLCRVGEISKAQWQHVDIQNKLWNIPAENSKNGKAHAIHLSDFALAQFQRLAEFKQHDIWLFSNRGGTGHVCDKSLSKQIDSRQNPVIHQCRTKANQSLVLPGGKWTPHDLRRSGATLMGDLGVSGDVIEKCLNHSEENKLKRVYQHQKLIDEKMAAWDLIGERLAVLTGDNANVLPFKRIKNLY</sequence>
<dbReference type="Pfam" id="PF13356">
    <property type="entry name" value="Arm-DNA-bind_3"/>
    <property type="match status" value="1"/>
</dbReference>
<feature type="domain" description="Tyr recombinase" evidence="6">
    <location>
        <begin position="216"/>
        <end position="410"/>
    </location>
</feature>
<dbReference type="InterPro" id="IPR013762">
    <property type="entry name" value="Integrase-like_cat_sf"/>
</dbReference>
<evidence type="ECO:0000256" key="1">
    <source>
        <dbReference type="ARBA" id="ARBA00008857"/>
    </source>
</evidence>
<reference evidence="8 9" key="1">
    <citation type="submission" date="2016-03" db="EMBL/GenBank/DDBJ databases">
        <authorList>
            <person name="Ploux O."/>
        </authorList>
    </citation>
    <scope>NUCLEOTIDE SEQUENCE [LARGE SCALE GENOMIC DNA]</scope>
    <source>
        <strain evidence="8 9">R-45370</strain>
    </source>
</reference>
<dbReference type="GO" id="GO:0003677">
    <property type="term" value="F:DNA binding"/>
    <property type="evidence" value="ECO:0007669"/>
    <property type="project" value="UniProtKB-UniRule"/>
</dbReference>
<dbReference type="InterPro" id="IPR038488">
    <property type="entry name" value="Integrase_DNA-bd_sf"/>
</dbReference>
<dbReference type="GO" id="GO:0015074">
    <property type="term" value="P:DNA integration"/>
    <property type="evidence" value="ECO:0007669"/>
    <property type="project" value="UniProtKB-KW"/>
</dbReference>
<dbReference type="PROSITE" id="PS51898">
    <property type="entry name" value="TYR_RECOMBINASE"/>
    <property type="match status" value="1"/>
</dbReference>
<keyword evidence="2" id="KW-0229">DNA integration</keyword>
<comment type="caution">
    <text evidence="8">The sequence shown here is derived from an EMBL/GenBank/DDBJ whole genome shotgun (WGS) entry which is preliminary data.</text>
</comment>
<dbReference type="CDD" id="cd00801">
    <property type="entry name" value="INT_P4_C"/>
    <property type="match status" value="1"/>
</dbReference>
<dbReference type="InterPro" id="IPR050808">
    <property type="entry name" value="Phage_Integrase"/>
</dbReference>
<evidence type="ECO:0000256" key="4">
    <source>
        <dbReference type="ARBA" id="ARBA00023172"/>
    </source>
</evidence>
<dbReference type="InterPro" id="IPR011010">
    <property type="entry name" value="DNA_brk_join_enz"/>
</dbReference>
<evidence type="ECO:0000313" key="9">
    <source>
        <dbReference type="Proteomes" id="UP000078476"/>
    </source>
</evidence>
<comment type="similarity">
    <text evidence="1">Belongs to the 'phage' integrase family.</text>
</comment>
<dbReference type="AlphaFoldDB" id="A0A177NH78"/>
<evidence type="ECO:0000259" key="6">
    <source>
        <dbReference type="PROSITE" id="PS51898"/>
    </source>
</evidence>
<dbReference type="RefSeq" id="WP_066981226.1">
    <property type="nucleotide sequence ID" value="NZ_LUUI01000095.1"/>
</dbReference>
<dbReference type="PANTHER" id="PTHR30629">
    <property type="entry name" value="PROPHAGE INTEGRASE"/>
    <property type="match status" value="1"/>
</dbReference>